<dbReference type="EMBL" id="BTRK01000002">
    <property type="protein sequence ID" value="GMR36121.1"/>
    <property type="molecule type" value="Genomic_DNA"/>
</dbReference>
<comment type="caution">
    <text evidence="1">The sequence shown here is derived from an EMBL/GenBank/DDBJ whole genome shotgun (WGS) entry which is preliminary data.</text>
</comment>
<gene>
    <name evidence="1" type="ORF">PMAYCL1PPCAC_06316</name>
</gene>
<evidence type="ECO:0000313" key="2">
    <source>
        <dbReference type="Proteomes" id="UP001328107"/>
    </source>
</evidence>
<reference evidence="2" key="1">
    <citation type="submission" date="2022-10" db="EMBL/GenBank/DDBJ databases">
        <title>Genome assembly of Pristionchus species.</title>
        <authorList>
            <person name="Yoshida K."/>
            <person name="Sommer R.J."/>
        </authorList>
    </citation>
    <scope>NUCLEOTIDE SEQUENCE [LARGE SCALE GENOMIC DNA]</scope>
    <source>
        <strain evidence="2">RS5460</strain>
    </source>
</reference>
<feature type="non-terminal residue" evidence="1">
    <location>
        <position position="1"/>
    </location>
</feature>
<evidence type="ECO:0000313" key="1">
    <source>
        <dbReference type="EMBL" id="GMR36121.1"/>
    </source>
</evidence>
<feature type="non-terminal residue" evidence="1">
    <location>
        <position position="106"/>
    </location>
</feature>
<name>A0AAN4Z8M3_9BILA</name>
<protein>
    <submittedName>
        <fullName evidence="1">Uncharacterized protein</fullName>
    </submittedName>
</protein>
<proteinExistence type="predicted"/>
<dbReference type="AlphaFoldDB" id="A0AAN4Z8M3"/>
<dbReference type="Proteomes" id="UP001328107">
    <property type="component" value="Unassembled WGS sequence"/>
</dbReference>
<sequence length="106" mass="11430">RLVLVVDEHVPVGFVRDGEEMGGHLSTTLAHEHTAYGVSVDGKSLVGVDHNAEETGVDVDEHGCVTSSEIVQHRGVVEEGEVGPVLGLLELGRVHLLEEVLLHRRL</sequence>
<accession>A0AAN4Z8M3</accession>
<keyword evidence="2" id="KW-1185">Reference proteome</keyword>
<organism evidence="1 2">
    <name type="scientific">Pristionchus mayeri</name>
    <dbReference type="NCBI Taxonomy" id="1317129"/>
    <lineage>
        <taxon>Eukaryota</taxon>
        <taxon>Metazoa</taxon>
        <taxon>Ecdysozoa</taxon>
        <taxon>Nematoda</taxon>
        <taxon>Chromadorea</taxon>
        <taxon>Rhabditida</taxon>
        <taxon>Rhabditina</taxon>
        <taxon>Diplogasteromorpha</taxon>
        <taxon>Diplogasteroidea</taxon>
        <taxon>Neodiplogasteridae</taxon>
        <taxon>Pristionchus</taxon>
    </lineage>
</organism>